<organism evidence="3 4">
    <name type="scientific">Fulvimarina endophytica</name>
    <dbReference type="NCBI Taxonomy" id="2293836"/>
    <lineage>
        <taxon>Bacteria</taxon>
        <taxon>Pseudomonadati</taxon>
        <taxon>Pseudomonadota</taxon>
        <taxon>Alphaproteobacteria</taxon>
        <taxon>Hyphomicrobiales</taxon>
        <taxon>Aurantimonadaceae</taxon>
        <taxon>Fulvimarina</taxon>
    </lineage>
</organism>
<dbReference type="CDD" id="cd00104">
    <property type="entry name" value="KAZAL_FS"/>
    <property type="match status" value="1"/>
</dbReference>
<protein>
    <recommendedName>
        <fullName evidence="2">Kazal-like domain-containing protein</fullName>
    </recommendedName>
</protein>
<dbReference type="SUPFAM" id="SSF100895">
    <property type="entry name" value="Kazal-type serine protease inhibitors"/>
    <property type="match status" value="1"/>
</dbReference>
<dbReference type="PROSITE" id="PS51257">
    <property type="entry name" value="PROKAR_LIPOPROTEIN"/>
    <property type="match status" value="1"/>
</dbReference>
<feature type="domain" description="Kazal-like" evidence="2">
    <location>
        <begin position="39"/>
        <end position="78"/>
    </location>
</feature>
<dbReference type="AlphaFoldDB" id="A0A371X9Z7"/>
<dbReference type="EMBL" id="QURL01000001">
    <property type="protein sequence ID" value="RFC66022.1"/>
    <property type="molecule type" value="Genomic_DNA"/>
</dbReference>
<dbReference type="InterPro" id="IPR002350">
    <property type="entry name" value="Kazal_dom"/>
</dbReference>
<gene>
    <name evidence="3" type="ORF">DYI37_00655</name>
</gene>
<accession>A0A371X9Z7</accession>
<dbReference type="PROSITE" id="PS51465">
    <property type="entry name" value="KAZAL_2"/>
    <property type="match status" value="1"/>
</dbReference>
<evidence type="ECO:0000313" key="3">
    <source>
        <dbReference type="EMBL" id="RFC66022.1"/>
    </source>
</evidence>
<proteinExistence type="predicted"/>
<dbReference type="OrthoDB" id="9800302at2"/>
<name>A0A371X9Z7_9HYPH</name>
<dbReference type="Proteomes" id="UP000264310">
    <property type="component" value="Unassembled WGS sequence"/>
</dbReference>
<feature type="signal peptide" evidence="1">
    <location>
        <begin position="1"/>
        <end position="16"/>
    </location>
</feature>
<keyword evidence="4" id="KW-1185">Reference proteome</keyword>
<dbReference type="RefSeq" id="WP_116681272.1">
    <property type="nucleotide sequence ID" value="NZ_QURL01000001.1"/>
</dbReference>
<sequence length="79" mass="8143">MLLRLALLGSAGLLIAACAPVEPAPPPAAPSAPSDAMMCTMEYAPVCARSGNDERTFSNACMARRDGYEVVAQGECGAR</sequence>
<feature type="chain" id="PRO_5016835608" description="Kazal-like domain-containing protein" evidence="1">
    <location>
        <begin position="17"/>
        <end position="79"/>
    </location>
</feature>
<comment type="caution">
    <text evidence="3">The sequence shown here is derived from an EMBL/GenBank/DDBJ whole genome shotgun (WGS) entry which is preliminary data.</text>
</comment>
<reference evidence="3 4" key="1">
    <citation type="submission" date="2018-08" db="EMBL/GenBank/DDBJ databases">
        <title>Fulvimarina sp. 85, whole genome shotgun sequence.</title>
        <authorList>
            <person name="Tuo L."/>
        </authorList>
    </citation>
    <scope>NUCLEOTIDE SEQUENCE [LARGE SCALE GENOMIC DNA]</scope>
    <source>
        <strain evidence="3 4">85</strain>
    </source>
</reference>
<keyword evidence="1" id="KW-0732">Signal</keyword>
<evidence type="ECO:0000313" key="4">
    <source>
        <dbReference type="Proteomes" id="UP000264310"/>
    </source>
</evidence>
<evidence type="ECO:0000259" key="2">
    <source>
        <dbReference type="PROSITE" id="PS51465"/>
    </source>
</evidence>
<evidence type="ECO:0000256" key="1">
    <source>
        <dbReference type="SAM" id="SignalP"/>
    </source>
</evidence>
<dbReference type="Gene3D" id="3.30.60.30">
    <property type="match status" value="1"/>
</dbReference>
<dbReference type="Pfam" id="PF00050">
    <property type="entry name" value="Kazal_1"/>
    <property type="match status" value="1"/>
</dbReference>
<dbReference type="InterPro" id="IPR036058">
    <property type="entry name" value="Kazal_dom_sf"/>
</dbReference>